<keyword evidence="4" id="KW-0808">Transferase</keyword>
<comment type="function">
    <text evidence="1 6">Exhibits S-adenosyl-L-methionine-dependent methyltransferase activity.</text>
</comment>
<dbReference type="Pfam" id="PF04072">
    <property type="entry name" value="LCM"/>
    <property type="match status" value="1"/>
</dbReference>
<gene>
    <name evidence="7" type="ORF">ACFSXZ_32070</name>
</gene>
<dbReference type="InterPro" id="IPR011610">
    <property type="entry name" value="SAM_mthyl_Trfase_ML2640-like"/>
</dbReference>
<dbReference type="InterPro" id="IPR007213">
    <property type="entry name" value="Ppm1/Ppm2/Tcmp"/>
</dbReference>
<evidence type="ECO:0000256" key="2">
    <source>
        <dbReference type="ARBA" id="ARBA00008138"/>
    </source>
</evidence>
<evidence type="ECO:0000313" key="8">
    <source>
        <dbReference type="Proteomes" id="UP001597417"/>
    </source>
</evidence>
<evidence type="ECO:0000313" key="7">
    <source>
        <dbReference type="EMBL" id="MFD2420977.1"/>
    </source>
</evidence>
<dbReference type="GO" id="GO:0008168">
    <property type="term" value="F:methyltransferase activity"/>
    <property type="evidence" value="ECO:0007669"/>
    <property type="project" value="UniProtKB-KW"/>
</dbReference>
<comment type="caution">
    <text evidence="7">The sequence shown here is derived from an EMBL/GenBank/DDBJ whole genome shotgun (WGS) entry which is preliminary data.</text>
</comment>
<dbReference type="PANTHER" id="PTHR43619">
    <property type="entry name" value="S-ADENOSYL-L-METHIONINE-DEPENDENT METHYLTRANSFERASE YKTD-RELATED"/>
    <property type="match status" value="1"/>
</dbReference>
<dbReference type="NCBIfam" id="TIGR00027">
    <property type="entry name" value="mthyl_TIGR00027"/>
    <property type="match status" value="1"/>
</dbReference>
<organism evidence="7 8">
    <name type="scientific">Amycolatopsis pigmentata</name>
    <dbReference type="NCBI Taxonomy" id="450801"/>
    <lineage>
        <taxon>Bacteria</taxon>
        <taxon>Bacillati</taxon>
        <taxon>Actinomycetota</taxon>
        <taxon>Actinomycetes</taxon>
        <taxon>Pseudonocardiales</taxon>
        <taxon>Pseudonocardiaceae</taxon>
        <taxon>Amycolatopsis</taxon>
    </lineage>
</organism>
<evidence type="ECO:0000256" key="4">
    <source>
        <dbReference type="ARBA" id="ARBA00022679"/>
    </source>
</evidence>
<evidence type="ECO:0000256" key="6">
    <source>
        <dbReference type="RuleBase" id="RU362030"/>
    </source>
</evidence>
<evidence type="ECO:0000256" key="5">
    <source>
        <dbReference type="ARBA" id="ARBA00022691"/>
    </source>
</evidence>
<dbReference type="EMBL" id="JBHUKR010000021">
    <property type="protein sequence ID" value="MFD2420977.1"/>
    <property type="molecule type" value="Genomic_DNA"/>
</dbReference>
<comment type="similarity">
    <text evidence="2 6">Belongs to the UPF0677 family.</text>
</comment>
<name>A0ABW5G5H6_9PSEU</name>
<dbReference type="GO" id="GO:0032259">
    <property type="term" value="P:methylation"/>
    <property type="evidence" value="ECO:0007669"/>
    <property type="project" value="UniProtKB-KW"/>
</dbReference>
<reference evidence="8" key="1">
    <citation type="journal article" date="2019" name="Int. J. Syst. Evol. Microbiol.">
        <title>The Global Catalogue of Microorganisms (GCM) 10K type strain sequencing project: providing services to taxonomists for standard genome sequencing and annotation.</title>
        <authorList>
            <consortium name="The Broad Institute Genomics Platform"/>
            <consortium name="The Broad Institute Genome Sequencing Center for Infectious Disease"/>
            <person name="Wu L."/>
            <person name="Ma J."/>
        </authorList>
    </citation>
    <scope>NUCLEOTIDE SEQUENCE [LARGE SCALE GENOMIC DNA]</scope>
    <source>
        <strain evidence="8">CGMCC 4.7645</strain>
    </source>
</reference>
<dbReference type="RefSeq" id="WP_378269309.1">
    <property type="nucleotide sequence ID" value="NZ_JBHUKR010000021.1"/>
</dbReference>
<evidence type="ECO:0000256" key="1">
    <source>
        <dbReference type="ARBA" id="ARBA00003907"/>
    </source>
</evidence>
<accession>A0ABW5G5H6</accession>
<keyword evidence="8" id="KW-1185">Reference proteome</keyword>
<dbReference type="Proteomes" id="UP001597417">
    <property type="component" value="Unassembled WGS sequence"/>
</dbReference>
<evidence type="ECO:0000256" key="3">
    <source>
        <dbReference type="ARBA" id="ARBA00022603"/>
    </source>
</evidence>
<dbReference type="Gene3D" id="3.40.50.150">
    <property type="entry name" value="Vaccinia Virus protein VP39"/>
    <property type="match status" value="1"/>
</dbReference>
<proteinExistence type="inferred from homology"/>
<sequence>MNREPSATREPSKTALTAAAARAAHLLVDAEPYLFADPLAAPLLGDKAGELLGYHLRSGAHPLLSAARVQVTTRSRYAEERLAEAVARGVGQYVILGAGLDTFAYRTDLPVRVFEVDHPAGQEWKRQALQHSGTALPESVSFVGVDFSVAVTEDDPQALVKQLAEHGFDPERPSFFSWLGVTMYLTRESVAATLAHLPPGAEIVATYILPPEMRDEGGSAYADAIAPIAAQSGEPWLSYFAPDEMSELLTVAGFGHITHASERDSVDPALWDRTDTLVPERLSQLVHARS</sequence>
<keyword evidence="5 6" id="KW-0949">S-adenosyl-L-methionine</keyword>
<keyword evidence="3 6" id="KW-0489">Methyltransferase</keyword>
<dbReference type="EC" id="2.1.1.-" evidence="6"/>
<dbReference type="PANTHER" id="PTHR43619:SF2">
    <property type="entry name" value="S-ADENOSYL-L-METHIONINE-DEPENDENT METHYLTRANSFERASES SUPERFAMILY PROTEIN"/>
    <property type="match status" value="1"/>
</dbReference>
<dbReference type="SUPFAM" id="SSF53335">
    <property type="entry name" value="S-adenosyl-L-methionine-dependent methyltransferases"/>
    <property type="match status" value="1"/>
</dbReference>
<dbReference type="InterPro" id="IPR029063">
    <property type="entry name" value="SAM-dependent_MTases_sf"/>
</dbReference>
<protein>
    <recommendedName>
        <fullName evidence="6">S-adenosyl-L-methionine-dependent methyltransferase</fullName>
        <ecNumber evidence="6">2.1.1.-</ecNumber>
    </recommendedName>
</protein>